<evidence type="ECO:0000256" key="1">
    <source>
        <dbReference type="ARBA" id="ARBA00004651"/>
    </source>
</evidence>
<evidence type="ECO:0000256" key="6">
    <source>
        <dbReference type="SAM" id="Phobius"/>
    </source>
</evidence>
<dbReference type="GO" id="GO:0005886">
    <property type="term" value="C:plasma membrane"/>
    <property type="evidence" value="ECO:0007669"/>
    <property type="project" value="UniProtKB-SubCell"/>
</dbReference>
<dbReference type="InterPro" id="IPR013604">
    <property type="entry name" value="7TM_chemorcpt"/>
</dbReference>
<keyword evidence="4 6" id="KW-1133">Transmembrane helix</keyword>
<dbReference type="Pfam" id="PF08395">
    <property type="entry name" value="7tm_7"/>
    <property type="match status" value="1"/>
</dbReference>
<gene>
    <name evidence="7" type="ORF">TCEB3V08_LOCUS11049</name>
</gene>
<feature type="transmembrane region" description="Helical" evidence="6">
    <location>
        <begin position="49"/>
        <end position="70"/>
    </location>
</feature>
<dbReference type="GO" id="GO:0050909">
    <property type="term" value="P:sensory perception of taste"/>
    <property type="evidence" value="ECO:0007669"/>
    <property type="project" value="InterPro"/>
</dbReference>
<dbReference type="AlphaFoldDB" id="A0A7R9H894"/>
<evidence type="ECO:0000256" key="4">
    <source>
        <dbReference type="ARBA" id="ARBA00022989"/>
    </source>
</evidence>
<name>A0A7R9H894_TIMCR</name>
<keyword evidence="3 6" id="KW-0812">Transmembrane</keyword>
<proteinExistence type="predicted"/>
<sequence>MVFVCDAASSKSQVTAVLVSKLLNEPIKDDIKRELKIFSQQILHRKIRFTACGFFVLDFTLLHTIIALFIDLPIRIRLNLQGDPTMCFLTTMYLGSEAPLIAQSRGNQELSLRAVVSTNLHSHAPRHSLITQTWLPPPQQQSWNRLPGVAHRGPRGVALTSYPRYTMNVEDPRSSHTDDLIGVLAIPDSSVLYIDQGLPRGGVTTGFLENCQYRKVVSRPTYIRPDPYDRAP</sequence>
<reference evidence="7" key="1">
    <citation type="submission" date="2020-11" db="EMBL/GenBank/DDBJ databases">
        <authorList>
            <person name="Tran Van P."/>
        </authorList>
    </citation>
    <scope>NUCLEOTIDE SEQUENCE</scope>
</reference>
<accession>A0A7R9H894</accession>
<dbReference type="EMBL" id="OC322379">
    <property type="protein sequence ID" value="CAD7411703.1"/>
    <property type="molecule type" value="Genomic_DNA"/>
</dbReference>
<evidence type="ECO:0000313" key="7">
    <source>
        <dbReference type="EMBL" id="CAD7411703.1"/>
    </source>
</evidence>
<evidence type="ECO:0000256" key="3">
    <source>
        <dbReference type="ARBA" id="ARBA00022692"/>
    </source>
</evidence>
<evidence type="ECO:0000256" key="5">
    <source>
        <dbReference type="ARBA" id="ARBA00023136"/>
    </source>
</evidence>
<organism evidence="7">
    <name type="scientific">Timema cristinae</name>
    <name type="common">Walking stick</name>
    <dbReference type="NCBI Taxonomy" id="61476"/>
    <lineage>
        <taxon>Eukaryota</taxon>
        <taxon>Metazoa</taxon>
        <taxon>Ecdysozoa</taxon>
        <taxon>Arthropoda</taxon>
        <taxon>Hexapoda</taxon>
        <taxon>Insecta</taxon>
        <taxon>Pterygota</taxon>
        <taxon>Neoptera</taxon>
        <taxon>Polyneoptera</taxon>
        <taxon>Phasmatodea</taxon>
        <taxon>Timematodea</taxon>
        <taxon>Timematoidea</taxon>
        <taxon>Timematidae</taxon>
        <taxon>Timema</taxon>
    </lineage>
</organism>
<protein>
    <submittedName>
        <fullName evidence="7">Uncharacterized protein</fullName>
    </submittedName>
</protein>
<evidence type="ECO:0000256" key="2">
    <source>
        <dbReference type="ARBA" id="ARBA00022475"/>
    </source>
</evidence>
<keyword evidence="5 6" id="KW-0472">Membrane</keyword>
<comment type="subcellular location">
    <subcellularLocation>
        <location evidence="1">Cell membrane</location>
        <topology evidence="1">Multi-pass membrane protein</topology>
    </subcellularLocation>
</comment>
<keyword evidence="2" id="KW-1003">Cell membrane</keyword>